<dbReference type="AlphaFoldDB" id="A0A3L7ACV6"/>
<dbReference type="SUPFAM" id="SSF56281">
    <property type="entry name" value="Metallo-hydrolase/oxidoreductase"/>
    <property type="match status" value="1"/>
</dbReference>
<dbReference type="InterPro" id="IPR036866">
    <property type="entry name" value="RibonucZ/Hydroxyglut_hydro"/>
</dbReference>
<evidence type="ECO:0000256" key="5">
    <source>
        <dbReference type="ARBA" id="ARBA00022833"/>
    </source>
</evidence>
<evidence type="ECO:0000256" key="4">
    <source>
        <dbReference type="ARBA" id="ARBA00022801"/>
    </source>
</evidence>
<dbReference type="Pfam" id="PF00753">
    <property type="entry name" value="Lactamase_B"/>
    <property type="match status" value="1"/>
</dbReference>
<protein>
    <submittedName>
        <fullName evidence="7">N-acyl homoserine lactonase family protein</fullName>
    </submittedName>
</protein>
<dbReference type="RefSeq" id="WP_121623659.1">
    <property type="nucleotide sequence ID" value="NZ_JACIIW010000009.1"/>
</dbReference>
<dbReference type="GO" id="GO:0016787">
    <property type="term" value="F:hydrolase activity"/>
    <property type="evidence" value="ECO:0007669"/>
    <property type="project" value="UniProtKB-KW"/>
</dbReference>
<reference evidence="7 8" key="1">
    <citation type="submission" date="2018-10" db="EMBL/GenBank/DDBJ databases">
        <title>Xanthobacter tagetidis genome sequencing and assembly.</title>
        <authorList>
            <person name="Maclea K.S."/>
            <person name="Goen A.E."/>
            <person name="Fatima S.A."/>
        </authorList>
    </citation>
    <scope>NUCLEOTIDE SEQUENCE [LARGE SCALE GENOMIC DNA]</scope>
    <source>
        <strain evidence="7 8">ATCC 700314</strain>
    </source>
</reference>
<keyword evidence="3" id="KW-0479">Metal-binding</keyword>
<keyword evidence="5" id="KW-0862">Zinc</keyword>
<evidence type="ECO:0000256" key="2">
    <source>
        <dbReference type="ARBA" id="ARBA00007749"/>
    </source>
</evidence>
<evidence type="ECO:0000313" key="7">
    <source>
        <dbReference type="EMBL" id="RLP78193.1"/>
    </source>
</evidence>
<dbReference type="Gene3D" id="3.60.15.10">
    <property type="entry name" value="Ribonuclease Z/Hydroxyacylglutathione hydrolase-like"/>
    <property type="match status" value="1"/>
</dbReference>
<dbReference type="CDD" id="cd07729">
    <property type="entry name" value="AHL_lactonase_MBL-fold"/>
    <property type="match status" value="1"/>
</dbReference>
<dbReference type="InterPro" id="IPR051013">
    <property type="entry name" value="MBL_superfamily_lactonases"/>
</dbReference>
<proteinExistence type="inferred from homology"/>
<dbReference type="InterPro" id="IPR001279">
    <property type="entry name" value="Metallo-B-lactamas"/>
</dbReference>
<feature type="domain" description="Metallo-beta-lactamase" evidence="6">
    <location>
        <begin position="35"/>
        <end position="231"/>
    </location>
</feature>
<evidence type="ECO:0000313" key="8">
    <source>
        <dbReference type="Proteomes" id="UP000269692"/>
    </source>
</evidence>
<evidence type="ECO:0000256" key="1">
    <source>
        <dbReference type="ARBA" id="ARBA00001947"/>
    </source>
</evidence>
<dbReference type="GO" id="GO:0046872">
    <property type="term" value="F:metal ion binding"/>
    <property type="evidence" value="ECO:0007669"/>
    <property type="project" value="UniProtKB-KW"/>
</dbReference>
<keyword evidence="8" id="KW-1185">Reference proteome</keyword>
<comment type="caution">
    <text evidence="7">The sequence shown here is derived from an EMBL/GenBank/DDBJ whole genome shotgun (WGS) entry which is preliminary data.</text>
</comment>
<dbReference type="SMART" id="SM00849">
    <property type="entry name" value="Lactamase_B"/>
    <property type="match status" value="1"/>
</dbReference>
<gene>
    <name evidence="7" type="ORF">D9R14_12465</name>
</gene>
<dbReference type="PANTHER" id="PTHR42978:SF7">
    <property type="entry name" value="METALLO-HYDROLASE RV2300C-RELATED"/>
    <property type="match status" value="1"/>
</dbReference>
<dbReference type="EMBL" id="RCTF01000009">
    <property type="protein sequence ID" value="RLP78193.1"/>
    <property type="molecule type" value="Genomic_DNA"/>
</dbReference>
<dbReference type="OrthoDB" id="9773738at2"/>
<sequence length="243" mass="26583">MGAPFRVEPVEVARRQADSSSFLLHTDAGRMLTLVYRFWLVHGPDGITVVDTGLTTEEAARRGITVERGLQEALAPYGIGPEDVGTLILTHLHWDHACAVDAMPNATVWLQRAEADFFDDPLRTHPAIDRYFGRHDVIRELLGSPRLKLVAGEAELPNGLRLVPLGGHTPGLQGIVLPTQEGRAVITSDAVPFNRNYTDDLPNGILQDLGQSIASLDRIRALRPDVIYTGHDPIPQLRTGASL</sequence>
<evidence type="ECO:0000259" key="6">
    <source>
        <dbReference type="SMART" id="SM00849"/>
    </source>
</evidence>
<organism evidence="7 8">
    <name type="scientific">Xanthobacter tagetidis</name>
    <dbReference type="NCBI Taxonomy" id="60216"/>
    <lineage>
        <taxon>Bacteria</taxon>
        <taxon>Pseudomonadati</taxon>
        <taxon>Pseudomonadota</taxon>
        <taxon>Alphaproteobacteria</taxon>
        <taxon>Hyphomicrobiales</taxon>
        <taxon>Xanthobacteraceae</taxon>
        <taxon>Xanthobacter</taxon>
    </lineage>
</organism>
<accession>A0A3L7ACV6</accession>
<comment type="cofactor">
    <cofactor evidence="1">
        <name>Zn(2+)</name>
        <dbReference type="ChEBI" id="CHEBI:29105"/>
    </cofactor>
</comment>
<comment type="similarity">
    <text evidence="2">Belongs to the metallo-beta-lactamase superfamily.</text>
</comment>
<name>A0A3L7ACV6_9HYPH</name>
<keyword evidence="4" id="KW-0378">Hydrolase</keyword>
<evidence type="ECO:0000256" key="3">
    <source>
        <dbReference type="ARBA" id="ARBA00022723"/>
    </source>
</evidence>
<dbReference type="PANTHER" id="PTHR42978">
    <property type="entry name" value="QUORUM-QUENCHING LACTONASE YTNP-RELATED-RELATED"/>
    <property type="match status" value="1"/>
</dbReference>
<dbReference type="Proteomes" id="UP000269692">
    <property type="component" value="Unassembled WGS sequence"/>
</dbReference>